<dbReference type="InterPro" id="IPR003593">
    <property type="entry name" value="AAA+_ATPase"/>
</dbReference>
<dbReference type="Pfam" id="PF00005">
    <property type="entry name" value="ABC_tran"/>
    <property type="match status" value="2"/>
</dbReference>
<dbReference type="FunFam" id="3.40.50.300:FF:000127">
    <property type="entry name" value="Ribose import ATP-binding protein RbsA"/>
    <property type="match status" value="1"/>
</dbReference>
<dbReference type="GO" id="GO:0016887">
    <property type="term" value="F:ATP hydrolysis activity"/>
    <property type="evidence" value="ECO:0007669"/>
    <property type="project" value="InterPro"/>
</dbReference>
<evidence type="ECO:0000256" key="6">
    <source>
        <dbReference type="ARBA" id="ARBA00022741"/>
    </source>
</evidence>
<evidence type="ECO:0000256" key="5">
    <source>
        <dbReference type="ARBA" id="ARBA00022737"/>
    </source>
</evidence>
<evidence type="ECO:0000259" key="10">
    <source>
        <dbReference type="PROSITE" id="PS50893"/>
    </source>
</evidence>
<dbReference type="PANTHER" id="PTHR43790">
    <property type="entry name" value="CARBOHYDRATE TRANSPORT ATP-BINDING PROTEIN MG119-RELATED"/>
    <property type="match status" value="1"/>
</dbReference>
<evidence type="ECO:0000313" key="12">
    <source>
        <dbReference type="Proteomes" id="UP000321261"/>
    </source>
</evidence>
<keyword evidence="2" id="KW-0813">Transport</keyword>
<keyword evidence="3" id="KW-1003">Cell membrane</keyword>
<dbReference type="RefSeq" id="WP_147260984.1">
    <property type="nucleotide sequence ID" value="NZ_VIWU01000001.1"/>
</dbReference>
<dbReference type="SUPFAM" id="SSF52540">
    <property type="entry name" value="P-loop containing nucleoside triphosphate hydrolases"/>
    <property type="match status" value="2"/>
</dbReference>
<dbReference type="InterPro" id="IPR050107">
    <property type="entry name" value="ABC_carbohydrate_import_ATPase"/>
</dbReference>
<dbReference type="PROSITE" id="PS00211">
    <property type="entry name" value="ABC_TRANSPORTER_1"/>
    <property type="match status" value="1"/>
</dbReference>
<dbReference type="OrthoDB" id="3651648at2"/>
<evidence type="ECO:0000256" key="2">
    <source>
        <dbReference type="ARBA" id="ARBA00022448"/>
    </source>
</evidence>
<dbReference type="PROSITE" id="PS50893">
    <property type="entry name" value="ABC_TRANSPORTER_2"/>
    <property type="match status" value="2"/>
</dbReference>
<dbReference type="CDD" id="cd03215">
    <property type="entry name" value="ABC_Carb_Monos_II"/>
    <property type="match status" value="1"/>
</dbReference>
<dbReference type="EMBL" id="VIWU01000001">
    <property type="protein sequence ID" value="TWF75573.1"/>
    <property type="molecule type" value="Genomic_DNA"/>
</dbReference>
<dbReference type="GO" id="GO:0005524">
    <property type="term" value="F:ATP binding"/>
    <property type="evidence" value="ECO:0007669"/>
    <property type="project" value="UniProtKB-KW"/>
</dbReference>
<feature type="domain" description="ABC transporter" evidence="10">
    <location>
        <begin position="245"/>
        <end position="484"/>
    </location>
</feature>
<keyword evidence="7 11" id="KW-0067">ATP-binding</keyword>
<keyword evidence="12" id="KW-1185">Reference proteome</keyword>
<evidence type="ECO:0000313" key="11">
    <source>
        <dbReference type="EMBL" id="TWF75573.1"/>
    </source>
</evidence>
<sequence>MAGISKSFLGVGVLHGVDLDVRSGEVHALVGENGAGKSTLLKVLSGVHQPDAGTIAIDGEVRTFANPRQAQDAGVAIIHQEFTLLPERTVAQNVFLGREPVRRGLVDTVAMERATAALLAEIGETGFGPDAVVRRLSVAQQQVVEIVKALATDARIVAMDEPTAALAEHEVALLTDLVRRLTARGIAVLYVSHRTPEIFALADRITVLKDGARVTTRPAAELDPPTLVRLMVGRPLSAYYPPRATEFGDVRLEVRGGTAPAITGIDLTVRAGEVVGVAGLQGAGRTELLRAIFGADPFTAGEVLLDGRAVRLTSPRRAIAAGIAMVTEDRKAEGLALAQSVRENALLVLRAVFRRRARAGAVRTRDLLATVGLRSAGEDQEVRFLSGGNQQKVVLAKWLAADPRVLLLDEPTRGIDVGAKAAVHELVREQAKAGMAVLLVCSELPELIGMSDRICVLHEGRLAGELPAGASEEDVMALATGHGVPHAEVPR</sequence>
<proteinExistence type="predicted"/>
<keyword evidence="9" id="KW-0472">Membrane</keyword>
<accession>A0A561SL32</accession>
<reference evidence="11 12" key="1">
    <citation type="submission" date="2019-06" db="EMBL/GenBank/DDBJ databases">
        <title>Sequencing the genomes of 1000 actinobacteria strains.</title>
        <authorList>
            <person name="Klenk H.-P."/>
        </authorList>
    </citation>
    <scope>NUCLEOTIDE SEQUENCE [LARGE SCALE GENOMIC DNA]</scope>
    <source>
        <strain evidence="11 12">DSM 45671</strain>
    </source>
</reference>
<dbReference type="Gene3D" id="3.40.50.300">
    <property type="entry name" value="P-loop containing nucleotide triphosphate hydrolases"/>
    <property type="match status" value="2"/>
</dbReference>
<dbReference type="AlphaFoldDB" id="A0A561SL32"/>
<organism evidence="11 12">
    <name type="scientific">Pseudonocardia hierapolitana</name>
    <dbReference type="NCBI Taxonomy" id="1128676"/>
    <lineage>
        <taxon>Bacteria</taxon>
        <taxon>Bacillati</taxon>
        <taxon>Actinomycetota</taxon>
        <taxon>Actinomycetes</taxon>
        <taxon>Pseudonocardiales</taxon>
        <taxon>Pseudonocardiaceae</taxon>
        <taxon>Pseudonocardia</taxon>
    </lineage>
</organism>
<dbReference type="InterPro" id="IPR003439">
    <property type="entry name" value="ABC_transporter-like_ATP-bd"/>
</dbReference>
<evidence type="ECO:0000256" key="9">
    <source>
        <dbReference type="ARBA" id="ARBA00023136"/>
    </source>
</evidence>
<gene>
    <name evidence="11" type="ORF">FHX44_111457</name>
</gene>
<dbReference type="InterPro" id="IPR027417">
    <property type="entry name" value="P-loop_NTPase"/>
</dbReference>
<dbReference type="InterPro" id="IPR017871">
    <property type="entry name" value="ABC_transporter-like_CS"/>
</dbReference>
<evidence type="ECO:0000256" key="1">
    <source>
        <dbReference type="ARBA" id="ARBA00004202"/>
    </source>
</evidence>
<keyword evidence="5" id="KW-0677">Repeat</keyword>
<keyword evidence="8" id="KW-1278">Translocase</keyword>
<dbReference type="CDD" id="cd03216">
    <property type="entry name" value="ABC_Carb_Monos_I"/>
    <property type="match status" value="1"/>
</dbReference>
<name>A0A561SL32_9PSEU</name>
<comment type="caution">
    <text evidence="11">The sequence shown here is derived from an EMBL/GenBank/DDBJ whole genome shotgun (WGS) entry which is preliminary data.</text>
</comment>
<dbReference type="PANTHER" id="PTHR43790:SF3">
    <property type="entry name" value="D-ALLOSE IMPORT ATP-BINDING PROTEIN ALSA-RELATED"/>
    <property type="match status" value="1"/>
</dbReference>
<dbReference type="Proteomes" id="UP000321261">
    <property type="component" value="Unassembled WGS sequence"/>
</dbReference>
<comment type="subcellular location">
    <subcellularLocation>
        <location evidence="1">Cell membrane</location>
        <topology evidence="1">Peripheral membrane protein</topology>
    </subcellularLocation>
</comment>
<keyword evidence="4" id="KW-0762">Sugar transport</keyword>
<keyword evidence="6" id="KW-0547">Nucleotide-binding</keyword>
<evidence type="ECO:0000256" key="7">
    <source>
        <dbReference type="ARBA" id="ARBA00022840"/>
    </source>
</evidence>
<dbReference type="GO" id="GO:0005886">
    <property type="term" value="C:plasma membrane"/>
    <property type="evidence" value="ECO:0007669"/>
    <property type="project" value="UniProtKB-SubCell"/>
</dbReference>
<dbReference type="SMART" id="SM00382">
    <property type="entry name" value="AAA"/>
    <property type="match status" value="2"/>
</dbReference>
<evidence type="ECO:0000256" key="8">
    <source>
        <dbReference type="ARBA" id="ARBA00022967"/>
    </source>
</evidence>
<protein>
    <submittedName>
        <fullName evidence="11">Ribose transport system ATP-binding protein</fullName>
    </submittedName>
</protein>
<feature type="domain" description="ABC transporter" evidence="10">
    <location>
        <begin position="1"/>
        <end position="235"/>
    </location>
</feature>
<evidence type="ECO:0000256" key="3">
    <source>
        <dbReference type="ARBA" id="ARBA00022475"/>
    </source>
</evidence>
<evidence type="ECO:0000256" key="4">
    <source>
        <dbReference type="ARBA" id="ARBA00022597"/>
    </source>
</evidence>